<sequence>MHPVVKQTSASKDHSQNQTEGIAEGQERQNPDVTVNSNTQAHEKLLLNHAAEVEPPQDSSTDAAASQSPGKQGRKAALKKDKRRRNPKWAPYFSTRKRQLRTVGTGATRDRGRGTAGSRGGGASASRDRRRKELNMNGSSTKPLRKRLKNFSRKNESPGNAQTLLSSYNPRVPQRIMSPGL</sequence>
<reference evidence="2 3" key="1">
    <citation type="submission" date="2024-07" db="EMBL/GenBank/DDBJ databases">
        <title>Section-level genome sequencing and comparative genomics of Aspergillus sections Usti and Cavernicolus.</title>
        <authorList>
            <consortium name="Lawrence Berkeley National Laboratory"/>
            <person name="Nybo J.L."/>
            <person name="Vesth T.C."/>
            <person name="Theobald S."/>
            <person name="Frisvad J.C."/>
            <person name="Larsen T.O."/>
            <person name="Kjaerboelling I."/>
            <person name="Rothschild-Mancinelli K."/>
            <person name="Lyhne E.K."/>
            <person name="Kogle M.E."/>
            <person name="Barry K."/>
            <person name="Clum A."/>
            <person name="Na H."/>
            <person name="Ledsgaard L."/>
            <person name="Lin J."/>
            <person name="Lipzen A."/>
            <person name="Kuo A."/>
            <person name="Riley R."/>
            <person name="Mondo S."/>
            <person name="Labutti K."/>
            <person name="Haridas S."/>
            <person name="Pangalinan J."/>
            <person name="Salamov A.A."/>
            <person name="Simmons B.A."/>
            <person name="Magnuson J.K."/>
            <person name="Chen J."/>
            <person name="Drula E."/>
            <person name="Henrissat B."/>
            <person name="Wiebenga A."/>
            <person name="Lubbers R.J."/>
            <person name="Gomes A.C."/>
            <person name="Makela M.R."/>
            <person name="Stajich J."/>
            <person name="Grigoriev I.V."/>
            <person name="Mortensen U.H."/>
            <person name="De Vries R.P."/>
            <person name="Baker S.E."/>
            <person name="Andersen M.R."/>
        </authorList>
    </citation>
    <scope>NUCLEOTIDE SEQUENCE [LARGE SCALE GENOMIC DNA]</scope>
    <source>
        <strain evidence="2 3">CBS 588.65</strain>
    </source>
</reference>
<organism evidence="2 3">
    <name type="scientific">Aspergillus granulosus</name>
    <dbReference type="NCBI Taxonomy" id="176169"/>
    <lineage>
        <taxon>Eukaryota</taxon>
        <taxon>Fungi</taxon>
        <taxon>Dikarya</taxon>
        <taxon>Ascomycota</taxon>
        <taxon>Pezizomycotina</taxon>
        <taxon>Eurotiomycetes</taxon>
        <taxon>Eurotiomycetidae</taxon>
        <taxon>Eurotiales</taxon>
        <taxon>Aspergillaceae</taxon>
        <taxon>Aspergillus</taxon>
        <taxon>Aspergillus subgen. Nidulantes</taxon>
    </lineage>
</organism>
<feature type="region of interest" description="Disordered" evidence="1">
    <location>
        <begin position="1"/>
        <end position="181"/>
    </location>
</feature>
<feature type="compositionally biased region" description="Basic residues" evidence="1">
    <location>
        <begin position="72"/>
        <end position="87"/>
    </location>
</feature>
<feature type="compositionally biased region" description="Polar residues" evidence="1">
    <location>
        <begin position="1"/>
        <end position="20"/>
    </location>
</feature>
<feature type="compositionally biased region" description="Basic residues" evidence="1">
    <location>
        <begin position="143"/>
        <end position="152"/>
    </location>
</feature>
<feature type="compositionally biased region" description="Low complexity" evidence="1">
    <location>
        <begin position="56"/>
        <end position="69"/>
    </location>
</feature>
<keyword evidence="3" id="KW-1185">Reference proteome</keyword>
<evidence type="ECO:0000313" key="2">
    <source>
        <dbReference type="EMBL" id="KAL2810078.1"/>
    </source>
</evidence>
<protein>
    <submittedName>
        <fullName evidence="2">Uncharacterized protein</fullName>
    </submittedName>
</protein>
<dbReference type="EMBL" id="JBFXLT010000077">
    <property type="protein sequence ID" value="KAL2810078.1"/>
    <property type="molecule type" value="Genomic_DNA"/>
</dbReference>
<name>A0ABR4H3Q9_9EURO</name>
<dbReference type="Proteomes" id="UP001610334">
    <property type="component" value="Unassembled WGS sequence"/>
</dbReference>
<feature type="compositionally biased region" description="Polar residues" evidence="1">
    <location>
        <begin position="31"/>
        <end position="40"/>
    </location>
</feature>
<evidence type="ECO:0000313" key="3">
    <source>
        <dbReference type="Proteomes" id="UP001610334"/>
    </source>
</evidence>
<comment type="caution">
    <text evidence="2">The sequence shown here is derived from an EMBL/GenBank/DDBJ whole genome shotgun (WGS) entry which is preliminary data.</text>
</comment>
<gene>
    <name evidence="2" type="ORF">BJX63DRAFT_434600</name>
</gene>
<feature type="compositionally biased region" description="Polar residues" evidence="1">
    <location>
        <begin position="157"/>
        <end position="169"/>
    </location>
</feature>
<evidence type="ECO:0000256" key="1">
    <source>
        <dbReference type="SAM" id="MobiDB-lite"/>
    </source>
</evidence>
<proteinExistence type="predicted"/>
<accession>A0ABR4H3Q9</accession>
<feature type="compositionally biased region" description="Gly residues" evidence="1">
    <location>
        <begin position="114"/>
        <end position="123"/>
    </location>
</feature>